<dbReference type="GO" id="GO:0006886">
    <property type="term" value="P:intracellular protein transport"/>
    <property type="evidence" value="ECO:0007669"/>
    <property type="project" value="InterPro"/>
</dbReference>
<dbReference type="HOGENOM" id="CLU_138764_0_0_1"/>
<dbReference type="Gene3D" id="3.30.40.10">
    <property type="entry name" value="Zinc/RING finger domain, C3HC4 (zinc finger)"/>
    <property type="match status" value="1"/>
</dbReference>
<dbReference type="SUPFAM" id="SSF57903">
    <property type="entry name" value="FYVE/PHD zinc finger"/>
    <property type="match status" value="1"/>
</dbReference>
<dbReference type="InterPro" id="IPR054386">
    <property type="entry name" value="RIM_Znf"/>
</dbReference>
<evidence type="ECO:0000256" key="4">
    <source>
        <dbReference type="ARBA" id="ARBA00022833"/>
    </source>
</evidence>
<keyword evidence="4" id="KW-0862">Zinc</keyword>
<evidence type="ECO:0000259" key="7">
    <source>
        <dbReference type="PROSITE" id="PS50916"/>
    </source>
</evidence>
<dbReference type="InterPro" id="IPR011011">
    <property type="entry name" value="Znf_FYVE_PHD"/>
</dbReference>
<dbReference type="InterPro" id="IPR017455">
    <property type="entry name" value="Znf_FYVE-rel"/>
</dbReference>
<dbReference type="PhylomeDB" id="E9GMM3"/>
<dbReference type="PANTHER" id="PTHR12157:SF21">
    <property type="entry name" value="RAB3 INTERACTING MOLECULE, ISOFORM F"/>
    <property type="match status" value="1"/>
</dbReference>
<evidence type="ECO:0008006" key="10">
    <source>
        <dbReference type="Google" id="ProtNLM"/>
    </source>
</evidence>
<dbReference type="GO" id="GO:0031267">
    <property type="term" value="F:small GTPase binding"/>
    <property type="evidence" value="ECO:0007669"/>
    <property type="project" value="InterPro"/>
</dbReference>
<feature type="domain" description="RabBD" evidence="7">
    <location>
        <begin position="3"/>
        <end position="128"/>
    </location>
</feature>
<evidence type="ECO:0000259" key="6">
    <source>
        <dbReference type="PROSITE" id="PS50178"/>
    </source>
</evidence>
<reference evidence="8 9" key="1">
    <citation type="journal article" date="2011" name="Science">
        <title>The ecoresponsive genome of Daphnia pulex.</title>
        <authorList>
            <person name="Colbourne J.K."/>
            <person name="Pfrender M.E."/>
            <person name="Gilbert D."/>
            <person name="Thomas W.K."/>
            <person name="Tucker A."/>
            <person name="Oakley T.H."/>
            <person name="Tokishita S."/>
            <person name="Aerts A."/>
            <person name="Arnold G.J."/>
            <person name="Basu M.K."/>
            <person name="Bauer D.J."/>
            <person name="Caceres C.E."/>
            <person name="Carmel L."/>
            <person name="Casola C."/>
            <person name="Choi J.H."/>
            <person name="Detter J.C."/>
            <person name="Dong Q."/>
            <person name="Dusheyko S."/>
            <person name="Eads B.D."/>
            <person name="Frohlich T."/>
            <person name="Geiler-Samerotte K.A."/>
            <person name="Gerlach D."/>
            <person name="Hatcher P."/>
            <person name="Jogdeo S."/>
            <person name="Krijgsveld J."/>
            <person name="Kriventseva E.V."/>
            <person name="Kultz D."/>
            <person name="Laforsch C."/>
            <person name="Lindquist E."/>
            <person name="Lopez J."/>
            <person name="Manak J.R."/>
            <person name="Muller J."/>
            <person name="Pangilinan J."/>
            <person name="Patwardhan R.P."/>
            <person name="Pitluck S."/>
            <person name="Pritham E.J."/>
            <person name="Rechtsteiner A."/>
            <person name="Rho M."/>
            <person name="Rogozin I.B."/>
            <person name="Sakarya O."/>
            <person name="Salamov A."/>
            <person name="Schaack S."/>
            <person name="Shapiro H."/>
            <person name="Shiga Y."/>
            <person name="Skalitzky C."/>
            <person name="Smith Z."/>
            <person name="Souvorov A."/>
            <person name="Sung W."/>
            <person name="Tang Z."/>
            <person name="Tsuchiya D."/>
            <person name="Tu H."/>
            <person name="Vos H."/>
            <person name="Wang M."/>
            <person name="Wolf Y.I."/>
            <person name="Yamagata H."/>
            <person name="Yamada T."/>
            <person name="Ye Y."/>
            <person name="Shaw J.R."/>
            <person name="Andrews J."/>
            <person name="Crease T.J."/>
            <person name="Tang H."/>
            <person name="Lucas S.M."/>
            <person name="Robertson H.M."/>
            <person name="Bork P."/>
            <person name="Koonin E.V."/>
            <person name="Zdobnov E.M."/>
            <person name="Grigoriev I.V."/>
            <person name="Lynch M."/>
            <person name="Boore J.L."/>
        </authorList>
    </citation>
    <scope>NUCLEOTIDE SEQUENCE [LARGE SCALE GENOMIC DNA]</scope>
</reference>
<evidence type="ECO:0000313" key="8">
    <source>
        <dbReference type="EMBL" id="EFX79120.1"/>
    </source>
</evidence>
<dbReference type="GO" id="GO:0008270">
    <property type="term" value="F:zinc ion binding"/>
    <property type="evidence" value="ECO:0007669"/>
    <property type="project" value="UniProtKB-KW"/>
</dbReference>
<evidence type="ECO:0000256" key="5">
    <source>
        <dbReference type="PROSITE-ProRule" id="PRU00091"/>
    </source>
</evidence>
<dbReference type="EMBL" id="GL732553">
    <property type="protein sequence ID" value="EFX79120.1"/>
    <property type="molecule type" value="Genomic_DNA"/>
</dbReference>
<dbReference type="KEGG" id="dpx:DAPPUDRAFT_27318"/>
<dbReference type="GO" id="GO:0016020">
    <property type="term" value="C:membrane"/>
    <property type="evidence" value="ECO:0007669"/>
    <property type="project" value="InterPro"/>
</dbReference>
<dbReference type="GO" id="GO:0006887">
    <property type="term" value="P:exocytosis"/>
    <property type="evidence" value="ECO:0007669"/>
    <property type="project" value="InterPro"/>
</dbReference>
<dbReference type="Pfam" id="PF22601">
    <property type="entry name" value="RIM2a_ZnF"/>
    <property type="match status" value="1"/>
</dbReference>
<dbReference type="OrthoDB" id="420032at2759"/>
<evidence type="ECO:0000313" key="9">
    <source>
        <dbReference type="Proteomes" id="UP000000305"/>
    </source>
</evidence>
<dbReference type="AlphaFoldDB" id="E9GMM3"/>
<sequence>SPMPDLSHLTEDERRIIESVLMRQRREEEQETEIVRRQADEVLLLETAIRQRSEQQRKAGAELDATCQLCLKTKFADGLGHACHYCNVRCCARCGGKVALRSSKVIWVCILCRKKQELVVKTGKWILP</sequence>
<dbReference type="InterPro" id="IPR013083">
    <property type="entry name" value="Znf_RING/FYVE/PHD"/>
</dbReference>
<dbReference type="InterPro" id="IPR010911">
    <property type="entry name" value="Rab_BD"/>
</dbReference>
<dbReference type="InParanoid" id="E9GMM3"/>
<dbReference type="InterPro" id="IPR039032">
    <property type="entry name" value="Rim-like"/>
</dbReference>
<dbReference type="PROSITE" id="PS50178">
    <property type="entry name" value="ZF_FYVE"/>
    <property type="match status" value="1"/>
</dbReference>
<keyword evidence="2" id="KW-0677">Repeat</keyword>
<dbReference type="PANTHER" id="PTHR12157">
    <property type="entry name" value="REGULATING SYNAPTIC MEMBRANE EXOCYTOSIS PROTEIN"/>
    <property type="match status" value="1"/>
</dbReference>
<dbReference type="OMA" id="HIILEVM"/>
<dbReference type="STRING" id="6669.E9GMM3"/>
<dbReference type="FunFam" id="3.30.40.10:FF:000453">
    <property type="entry name" value="Uncharacterized protein, isoform D"/>
    <property type="match status" value="1"/>
</dbReference>
<protein>
    <recommendedName>
        <fullName evidence="10">RabBD domain-containing protein</fullName>
    </recommendedName>
</protein>
<accession>E9GMM3</accession>
<organism evidence="8 9">
    <name type="scientific">Daphnia pulex</name>
    <name type="common">Water flea</name>
    <dbReference type="NCBI Taxonomy" id="6669"/>
    <lineage>
        <taxon>Eukaryota</taxon>
        <taxon>Metazoa</taxon>
        <taxon>Ecdysozoa</taxon>
        <taxon>Arthropoda</taxon>
        <taxon>Crustacea</taxon>
        <taxon>Branchiopoda</taxon>
        <taxon>Diplostraca</taxon>
        <taxon>Cladocera</taxon>
        <taxon>Anomopoda</taxon>
        <taxon>Daphniidae</taxon>
        <taxon>Daphnia</taxon>
    </lineage>
</organism>
<feature type="domain" description="FYVE-type" evidence="6">
    <location>
        <begin position="67"/>
        <end position="117"/>
    </location>
</feature>
<dbReference type="Proteomes" id="UP000000305">
    <property type="component" value="Unassembled WGS sequence"/>
</dbReference>
<evidence type="ECO:0000256" key="1">
    <source>
        <dbReference type="ARBA" id="ARBA00022723"/>
    </source>
</evidence>
<gene>
    <name evidence="8" type="ORF">DAPPUDRAFT_27318</name>
</gene>
<keyword evidence="9" id="KW-1185">Reference proteome</keyword>
<proteinExistence type="predicted"/>
<name>E9GMM3_DAPPU</name>
<dbReference type="eggNOG" id="KOG3799">
    <property type="taxonomic scope" value="Eukaryota"/>
</dbReference>
<keyword evidence="1" id="KW-0479">Metal-binding</keyword>
<keyword evidence="3 5" id="KW-0863">Zinc-finger</keyword>
<dbReference type="PROSITE" id="PS50916">
    <property type="entry name" value="RABBD"/>
    <property type="match status" value="1"/>
</dbReference>
<evidence type="ECO:0000256" key="3">
    <source>
        <dbReference type="ARBA" id="ARBA00022771"/>
    </source>
</evidence>
<feature type="non-terminal residue" evidence="8">
    <location>
        <position position="1"/>
    </location>
</feature>
<feature type="non-terminal residue" evidence="8">
    <location>
        <position position="128"/>
    </location>
</feature>
<evidence type="ECO:0000256" key="2">
    <source>
        <dbReference type="ARBA" id="ARBA00022737"/>
    </source>
</evidence>